<evidence type="ECO:0000256" key="3">
    <source>
        <dbReference type="ARBA" id="ARBA00023014"/>
    </source>
</evidence>
<accession>A0A9D1IKN2</accession>
<sequence>MDKVKYPKMNRREWLRRSAAGIAGAAVAGLLPTGCKKSVEPSRLKAKIAYPASLPVLKKRAIPLLATSISPLGISTMSMPKTGNKMDTEEGCKIIRMAAEHGVSLFETAWAYCDGDGERLLGDALSGRNRDSYFVATSMPTWDIETLGEARNIFARQISLLRTGHIDFYALQAVNSASKFQAVYETSGILDFLIREKKEGRIRRLGVDFLGDESLLDTLIGKQCFDFFKIPFNSVDNLRMRQSLAKMIENASKKGFIVFASNPTKDGTLRTMNGDASDILLRAFPDRPLVGWALREAICANGVAAAIDSHISNLTDLKDDIMSLSGELSFSEAEEKTWHNALLAFINNTTVGCTNCSSCMPCPYGVDIPLNFMLYNDAVESGKLPNIYDDTASEAFLEKSGYLIKTFSTNMAARESAFHCIECGQCLPRCPQGIAISSQMNHISRIIDVAREAIAKKKSKL</sequence>
<organism evidence="5 6">
    <name type="scientific">Candidatus Limisoma intestinavium</name>
    <dbReference type="NCBI Taxonomy" id="2840856"/>
    <lineage>
        <taxon>Bacteria</taxon>
        <taxon>Pseudomonadati</taxon>
        <taxon>Bacteroidota</taxon>
        <taxon>Bacteroidia</taxon>
        <taxon>Bacteroidales</taxon>
        <taxon>Candidatus Limisoma</taxon>
    </lineage>
</organism>
<keyword evidence="2" id="KW-0408">Iron</keyword>
<dbReference type="PROSITE" id="PS51379">
    <property type="entry name" value="4FE4S_FER_2"/>
    <property type="match status" value="1"/>
</dbReference>
<dbReference type="Pfam" id="PF13187">
    <property type="entry name" value="Fer4_9"/>
    <property type="match status" value="1"/>
</dbReference>
<dbReference type="GO" id="GO:0051536">
    <property type="term" value="F:iron-sulfur cluster binding"/>
    <property type="evidence" value="ECO:0007669"/>
    <property type="project" value="UniProtKB-KW"/>
</dbReference>
<dbReference type="Gene3D" id="3.20.20.100">
    <property type="entry name" value="NADP-dependent oxidoreductase domain"/>
    <property type="match status" value="1"/>
</dbReference>
<evidence type="ECO:0000256" key="1">
    <source>
        <dbReference type="ARBA" id="ARBA00022723"/>
    </source>
</evidence>
<dbReference type="EMBL" id="DVMS01000195">
    <property type="protein sequence ID" value="HIU39365.1"/>
    <property type="molecule type" value="Genomic_DNA"/>
</dbReference>
<dbReference type="Proteomes" id="UP000824076">
    <property type="component" value="Unassembled WGS sequence"/>
</dbReference>
<reference evidence="5" key="2">
    <citation type="journal article" date="2021" name="PeerJ">
        <title>Extensive microbial diversity within the chicken gut microbiome revealed by metagenomics and culture.</title>
        <authorList>
            <person name="Gilroy R."/>
            <person name="Ravi A."/>
            <person name="Getino M."/>
            <person name="Pursley I."/>
            <person name="Horton D.L."/>
            <person name="Alikhan N.F."/>
            <person name="Baker D."/>
            <person name="Gharbi K."/>
            <person name="Hall N."/>
            <person name="Watson M."/>
            <person name="Adriaenssens E.M."/>
            <person name="Foster-Nyarko E."/>
            <person name="Jarju S."/>
            <person name="Secka A."/>
            <person name="Antonio M."/>
            <person name="Oren A."/>
            <person name="Chaudhuri R.R."/>
            <person name="La Ragione R."/>
            <person name="Hildebrand F."/>
            <person name="Pallen M.J."/>
        </authorList>
    </citation>
    <scope>NUCLEOTIDE SEQUENCE</scope>
    <source>
        <strain evidence="5">17073</strain>
    </source>
</reference>
<dbReference type="InterPro" id="IPR006311">
    <property type="entry name" value="TAT_signal"/>
</dbReference>
<dbReference type="PROSITE" id="PS51318">
    <property type="entry name" value="TAT"/>
    <property type="match status" value="1"/>
</dbReference>
<dbReference type="InterPro" id="IPR023210">
    <property type="entry name" value="NADP_OxRdtase_dom"/>
</dbReference>
<dbReference type="PROSITE" id="PS00198">
    <property type="entry name" value="4FE4S_FER_1"/>
    <property type="match status" value="1"/>
</dbReference>
<proteinExistence type="predicted"/>
<name>A0A9D1IKN2_9BACT</name>
<dbReference type="PANTHER" id="PTHR43312">
    <property type="entry name" value="D-THREO-ALDOSE 1-DEHYDROGENASE"/>
    <property type="match status" value="1"/>
</dbReference>
<dbReference type="InterPro" id="IPR053135">
    <property type="entry name" value="AKR2_Oxidoreductase"/>
</dbReference>
<comment type="caution">
    <text evidence="5">The sequence shown here is derived from an EMBL/GenBank/DDBJ whole genome shotgun (WGS) entry which is preliminary data.</text>
</comment>
<dbReference type="InterPro" id="IPR017896">
    <property type="entry name" value="4Fe4S_Fe-S-bd"/>
</dbReference>
<evidence type="ECO:0000256" key="2">
    <source>
        <dbReference type="ARBA" id="ARBA00023004"/>
    </source>
</evidence>
<keyword evidence="1" id="KW-0479">Metal-binding</keyword>
<evidence type="ECO:0000313" key="5">
    <source>
        <dbReference type="EMBL" id="HIU39365.1"/>
    </source>
</evidence>
<dbReference type="Pfam" id="PF00248">
    <property type="entry name" value="Aldo_ket_red"/>
    <property type="match status" value="1"/>
</dbReference>
<dbReference type="AlphaFoldDB" id="A0A9D1IKN2"/>
<feature type="domain" description="4Fe-4S ferredoxin-type" evidence="4">
    <location>
        <begin position="411"/>
        <end position="441"/>
    </location>
</feature>
<protein>
    <submittedName>
        <fullName evidence="5">Aldo/keto reductase</fullName>
    </submittedName>
</protein>
<evidence type="ECO:0000313" key="6">
    <source>
        <dbReference type="Proteomes" id="UP000824076"/>
    </source>
</evidence>
<dbReference type="GO" id="GO:0046872">
    <property type="term" value="F:metal ion binding"/>
    <property type="evidence" value="ECO:0007669"/>
    <property type="project" value="UniProtKB-KW"/>
</dbReference>
<dbReference type="SUPFAM" id="SSF46548">
    <property type="entry name" value="alpha-helical ferredoxin"/>
    <property type="match status" value="1"/>
</dbReference>
<evidence type="ECO:0000259" key="4">
    <source>
        <dbReference type="PROSITE" id="PS51379"/>
    </source>
</evidence>
<gene>
    <name evidence="5" type="ORF">IAD18_06850</name>
</gene>
<dbReference type="InterPro" id="IPR017900">
    <property type="entry name" value="4Fe4S_Fe_S_CS"/>
</dbReference>
<keyword evidence="3" id="KW-0411">Iron-sulfur</keyword>
<dbReference type="PANTHER" id="PTHR43312:SF1">
    <property type="entry name" value="NADP-DEPENDENT OXIDOREDUCTASE DOMAIN-CONTAINING PROTEIN"/>
    <property type="match status" value="1"/>
</dbReference>
<dbReference type="SUPFAM" id="SSF51430">
    <property type="entry name" value="NAD(P)-linked oxidoreductase"/>
    <property type="match status" value="1"/>
</dbReference>
<reference evidence="5" key="1">
    <citation type="submission" date="2020-10" db="EMBL/GenBank/DDBJ databases">
        <authorList>
            <person name="Gilroy R."/>
        </authorList>
    </citation>
    <scope>NUCLEOTIDE SEQUENCE</scope>
    <source>
        <strain evidence="5">17073</strain>
    </source>
</reference>
<dbReference type="InterPro" id="IPR036812">
    <property type="entry name" value="NAD(P)_OxRdtase_dom_sf"/>
</dbReference>